<feature type="transmembrane region" description="Helical" evidence="1">
    <location>
        <begin position="37"/>
        <end position="55"/>
    </location>
</feature>
<protein>
    <submittedName>
        <fullName evidence="2">AzlD domain-containing protein</fullName>
    </submittedName>
</protein>
<feature type="transmembrane region" description="Helical" evidence="1">
    <location>
        <begin position="6"/>
        <end position="25"/>
    </location>
</feature>
<evidence type="ECO:0000313" key="3">
    <source>
        <dbReference type="Proteomes" id="UP001600165"/>
    </source>
</evidence>
<proteinExistence type="predicted"/>
<feature type="transmembrane region" description="Helical" evidence="1">
    <location>
        <begin position="86"/>
        <end position="105"/>
    </location>
</feature>
<accession>A0ABW6IJG8</accession>
<feature type="transmembrane region" description="Helical" evidence="1">
    <location>
        <begin position="61"/>
        <end position="79"/>
    </location>
</feature>
<dbReference type="EMBL" id="JBHZOL010000091">
    <property type="protein sequence ID" value="MFE4107745.1"/>
    <property type="molecule type" value="Genomic_DNA"/>
</dbReference>
<gene>
    <name evidence="2" type="ORF">ACFVKH_15765</name>
</gene>
<name>A0ABW6IJG8_9CYAN</name>
<reference evidence="2 3" key="1">
    <citation type="submission" date="2024-10" db="EMBL/GenBank/DDBJ databases">
        <authorList>
            <person name="Ratan Roy A."/>
            <person name="Morales Sandoval P.H."/>
            <person name="De Los Santos Villalobos S."/>
            <person name="Chakraborty S."/>
            <person name="Mukherjee J."/>
        </authorList>
    </citation>
    <scope>NUCLEOTIDE SEQUENCE [LARGE SCALE GENOMIC DNA]</scope>
    <source>
        <strain evidence="2 3">S1</strain>
    </source>
</reference>
<organism evidence="2 3">
    <name type="scientific">Almyronema epifaneia S1</name>
    <dbReference type="NCBI Taxonomy" id="2991925"/>
    <lineage>
        <taxon>Bacteria</taxon>
        <taxon>Bacillati</taxon>
        <taxon>Cyanobacteriota</taxon>
        <taxon>Cyanophyceae</taxon>
        <taxon>Nodosilineales</taxon>
        <taxon>Nodosilineaceae</taxon>
        <taxon>Almyronema</taxon>
        <taxon>Almyronema epifaneia</taxon>
    </lineage>
</organism>
<keyword evidence="1" id="KW-0812">Transmembrane</keyword>
<sequence length="108" mass="11680">MHELYLIAGMGIITFLIRYSLIAISGQVTLSDAFSRALRYVPPTVLTAIVVPAVLSPDQSVAFGLANARLIGALAALGVGLWRKQLLLTILVGMSVFFGWQWLVLPLL</sequence>
<comment type="caution">
    <text evidence="2">The sequence shown here is derived from an EMBL/GenBank/DDBJ whole genome shotgun (WGS) entry which is preliminary data.</text>
</comment>
<dbReference type="InterPro" id="IPR008407">
    <property type="entry name" value="Brnchd-chn_aa_trnsp_AzlD"/>
</dbReference>
<keyword evidence="1" id="KW-0472">Membrane</keyword>
<keyword evidence="1" id="KW-1133">Transmembrane helix</keyword>
<dbReference type="RefSeq" id="WP_377966761.1">
    <property type="nucleotide sequence ID" value="NZ_JBHZOL010000091.1"/>
</dbReference>
<keyword evidence="3" id="KW-1185">Reference proteome</keyword>
<evidence type="ECO:0000313" key="2">
    <source>
        <dbReference type="EMBL" id="MFE4107745.1"/>
    </source>
</evidence>
<dbReference type="Pfam" id="PF05437">
    <property type="entry name" value="AzlD"/>
    <property type="match status" value="1"/>
</dbReference>
<dbReference type="Proteomes" id="UP001600165">
    <property type="component" value="Unassembled WGS sequence"/>
</dbReference>
<evidence type="ECO:0000256" key="1">
    <source>
        <dbReference type="SAM" id="Phobius"/>
    </source>
</evidence>